<protein>
    <recommendedName>
        <fullName evidence="8">Mur ligase central domain-containing protein</fullName>
    </recommendedName>
</protein>
<feature type="domain" description="Mur ligase C-terminal" evidence="4">
    <location>
        <begin position="289"/>
        <end position="416"/>
    </location>
</feature>
<dbReference type="Proteomes" id="UP000179069">
    <property type="component" value="Unassembled WGS sequence"/>
</dbReference>
<dbReference type="Pfam" id="PF02875">
    <property type="entry name" value="Mur_ligase_C"/>
    <property type="match status" value="1"/>
</dbReference>
<name>A0A1G1VLK0_9BACT</name>
<dbReference type="SUPFAM" id="SSF53244">
    <property type="entry name" value="MurD-like peptide ligases, peptide-binding domain"/>
    <property type="match status" value="1"/>
</dbReference>
<dbReference type="Gene3D" id="3.90.190.20">
    <property type="entry name" value="Mur ligase, C-terminal domain"/>
    <property type="match status" value="1"/>
</dbReference>
<dbReference type="InterPro" id="IPR036565">
    <property type="entry name" value="Mur-like_cat_sf"/>
</dbReference>
<reference evidence="6 7" key="1">
    <citation type="journal article" date="2016" name="Nat. Commun.">
        <title>Thousands of microbial genomes shed light on interconnected biogeochemical processes in an aquifer system.</title>
        <authorList>
            <person name="Anantharaman K."/>
            <person name="Brown C.T."/>
            <person name="Hug L.A."/>
            <person name="Sharon I."/>
            <person name="Castelle C.J."/>
            <person name="Probst A.J."/>
            <person name="Thomas B.C."/>
            <person name="Singh A."/>
            <person name="Wilkins M.J."/>
            <person name="Karaoz U."/>
            <person name="Brodie E.L."/>
            <person name="Williams K.H."/>
            <person name="Hubbard S.S."/>
            <person name="Banfield J.F."/>
        </authorList>
    </citation>
    <scope>NUCLEOTIDE SEQUENCE [LARGE SCALE GENOMIC DNA]</scope>
</reference>
<proteinExistence type="predicted"/>
<feature type="domain" description="Mur ligase central" evidence="5">
    <location>
        <begin position="37"/>
        <end position="151"/>
    </location>
</feature>
<dbReference type="Gene3D" id="3.40.1190.10">
    <property type="entry name" value="Mur-like, catalytic domain"/>
    <property type="match status" value="1"/>
</dbReference>
<dbReference type="AlphaFoldDB" id="A0A1G1VLK0"/>
<dbReference type="EMBL" id="MHCI01000019">
    <property type="protein sequence ID" value="OGY16117.1"/>
    <property type="molecule type" value="Genomic_DNA"/>
</dbReference>
<evidence type="ECO:0000313" key="7">
    <source>
        <dbReference type="Proteomes" id="UP000179069"/>
    </source>
</evidence>
<feature type="domain" description="Mur ligase central" evidence="5">
    <location>
        <begin position="170"/>
        <end position="249"/>
    </location>
</feature>
<dbReference type="PANTHER" id="PTHR43024">
    <property type="entry name" value="UDP-N-ACETYLMURAMOYL-TRIPEPTIDE--D-ALANYL-D-ALANINE LIGASE"/>
    <property type="match status" value="1"/>
</dbReference>
<evidence type="ECO:0000313" key="6">
    <source>
        <dbReference type="EMBL" id="OGY16117.1"/>
    </source>
</evidence>
<dbReference type="InterPro" id="IPR036615">
    <property type="entry name" value="Mur_ligase_C_dom_sf"/>
</dbReference>
<gene>
    <name evidence="6" type="ORF">A2785_00835</name>
</gene>
<dbReference type="InterPro" id="IPR013221">
    <property type="entry name" value="Mur_ligase_cen"/>
</dbReference>
<comment type="caution">
    <text evidence="6">The sequence shown here is derived from an EMBL/GenBank/DDBJ whole genome shotgun (WGS) entry which is preliminary data.</text>
</comment>
<evidence type="ECO:0008006" key="8">
    <source>
        <dbReference type="Google" id="ProtNLM"/>
    </source>
</evidence>
<evidence type="ECO:0000259" key="5">
    <source>
        <dbReference type="Pfam" id="PF08245"/>
    </source>
</evidence>
<organism evidence="6 7">
    <name type="scientific">Candidatus Chisholmbacteria bacterium RIFCSPHIGHO2_01_FULL_49_18</name>
    <dbReference type="NCBI Taxonomy" id="1797590"/>
    <lineage>
        <taxon>Bacteria</taxon>
        <taxon>Candidatus Chisholmiibacteriota</taxon>
    </lineage>
</organism>
<dbReference type="GO" id="GO:0016881">
    <property type="term" value="F:acid-amino acid ligase activity"/>
    <property type="evidence" value="ECO:0007669"/>
    <property type="project" value="InterPro"/>
</dbReference>
<keyword evidence="2" id="KW-0547">Nucleotide-binding</keyword>
<accession>A0A1G1VLK0</accession>
<evidence type="ECO:0000256" key="1">
    <source>
        <dbReference type="ARBA" id="ARBA00022598"/>
    </source>
</evidence>
<dbReference type="SUPFAM" id="SSF53623">
    <property type="entry name" value="MurD-like peptide ligases, catalytic domain"/>
    <property type="match status" value="1"/>
</dbReference>
<evidence type="ECO:0000256" key="2">
    <source>
        <dbReference type="ARBA" id="ARBA00022741"/>
    </source>
</evidence>
<dbReference type="InterPro" id="IPR051046">
    <property type="entry name" value="MurCDEF_CellWall_CoF430Synth"/>
</dbReference>
<dbReference type="PANTHER" id="PTHR43024:SF1">
    <property type="entry name" value="UDP-N-ACETYLMURAMOYL-TRIPEPTIDE--D-ALANYL-D-ALANINE LIGASE"/>
    <property type="match status" value="1"/>
</dbReference>
<dbReference type="InterPro" id="IPR004101">
    <property type="entry name" value="Mur_ligase_C"/>
</dbReference>
<evidence type="ECO:0000256" key="3">
    <source>
        <dbReference type="ARBA" id="ARBA00022840"/>
    </source>
</evidence>
<keyword evidence="1" id="KW-0436">Ligase</keyword>
<dbReference type="GO" id="GO:0005524">
    <property type="term" value="F:ATP binding"/>
    <property type="evidence" value="ECO:0007669"/>
    <property type="project" value="UniProtKB-KW"/>
</dbReference>
<keyword evidence="3" id="KW-0067">ATP-binding</keyword>
<sequence length="460" mass="51128">MMANTGFIEKIRFLFLLYLRELAKLQLLKGRSTVIGITGSAGKTSMRNAVAAILKDSFRVKVSSKANSESGIPLNILGLTPKDYSFFDWVRLALLAPLKLLTNWEAYDFYVVEMGIDSPHPPKNMEYLLTIVKPTIAVFLNTLPVHSQYFDALVPKGIKDPRQRAQRIADHIAKEKGKLIRSLPKSGTAILNLDDRRVAAFAEQTEARVLSFATHTPADLTARDVKVSLSGFSVKVQEGSQTQELNLPLLLDAHYAQTLVGALAVGRACGLSLNYSIRSLVKNFRLPPGRMTVFSGIKGTTILDSSYNASTATMLSALDLLKKVAPGRKVAVLGDMRELGEISRVEHEKVVEAAARIADLIITVGPLMRRFAVPKLHSLGFPRRNLASFVNTHAAAKALRVREMVAKGDTILVKGSQNTIFLEIVVQKLLRDRRDEKRLCRQTPFWDKKREELRQSREVD</sequence>
<dbReference type="Pfam" id="PF08245">
    <property type="entry name" value="Mur_ligase_M"/>
    <property type="match status" value="2"/>
</dbReference>
<evidence type="ECO:0000259" key="4">
    <source>
        <dbReference type="Pfam" id="PF02875"/>
    </source>
</evidence>